<dbReference type="RefSeq" id="WP_344859905.1">
    <property type="nucleotide sequence ID" value="NZ_BAAAUT010000022.1"/>
</dbReference>
<evidence type="ECO:0000313" key="3">
    <source>
        <dbReference type="Proteomes" id="UP001500320"/>
    </source>
</evidence>
<keyword evidence="3" id="KW-1185">Reference proteome</keyword>
<protein>
    <submittedName>
        <fullName evidence="2">Uncharacterized protein</fullName>
    </submittedName>
</protein>
<feature type="signal peptide" evidence="1">
    <location>
        <begin position="1"/>
        <end position="28"/>
    </location>
</feature>
<reference evidence="3" key="1">
    <citation type="journal article" date="2019" name="Int. J. Syst. Evol. Microbiol.">
        <title>The Global Catalogue of Microorganisms (GCM) 10K type strain sequencing project: providing services to taxonomists for standard genome sequencing and annotation.</title>
        <authorList>
            <consortium name="The Broad Institute Genomics Platform"/>
            <consortium name="The Broad Institute Genome Sequencing Center for Infectious Disease"/>
            <person name="Wu L."/>
            <person name="Ma J."/>
        </authorList>
    </citation>
    <scope>NUCLEOTIDE SEQUENCE [LARGE SCALE GENOMIC DNA]</scope>
    <source>
        <strain evidence="3">JCM 9373</strain>
    </source>
</reference>
<name>A0ABP6N6A3_9ACTN</name>
<sequence>MSKTLMRIASTGVTAAALILSVPSVAMAGGGNGCGWGACGYGGGYGGWGGYGGGWGGNGAFYNANQTVSGPYGAANYNINTGTGGWLW</sequence>
<proteinExistence type="predicted"/>
<evidence type="ECO:0000313" key="2">
    <source>
        <dbReference type="EMBL" id="GAA3137448.1"/>
    </source>
</evidence>
<dbReference type="EMBL" id="BAAAUT010000022">
    <property type="protein sequence ID" value="GAA3137448.1"/>
    <property type="molecule type" value="Genomic_DNA"/>
</dbReference>
<dbReference type="Proteomes" id="UP001500320">
    <property type="component" value="Unassembled WGS sequence"/>
</dbReference>
<keyword evidence="1" id="KW-0732">Signal</keyword>
<evidence type="ECO:0000256" key="1">
    <source>
        <dbReference type="SAM" id="SignalP"/>
    </source>
</evidence>
<feature type="chain" id="PRO_5046891208" evidence="1">
    <location>
        <begin position="29"/>
        <end position="88"/>
    </location>
</feature>
<organism evidence="2 3">
    <name type="scientific">Planomonospora alba</name>
    <dbReference type="NCBI Taxonomy" id="161354"/>
    <lineage>
        <taxon>Bacteria</taxon>
        <taxon>Bacillati</taxon>
        <taxon>Actinomycetota</taxon>
        <taxon>Actinomycetes</taxon>
        <taxon>Streptosporangiales</taxon>
        <taxon>Streptosporangiaceae</taxon>
        <taxon>Planomonospora</taxon>
    </lineage>
</organism>
<gene>
    <name evidence="2" type="ORF">GCM10010466_30420</name>
</gene>
<accession>A0ABP6N6A3</accession>
<comment type="caution">
    <text evidence="2">The sequence shown here is derived from an EMBL/GenBank/DDBJ whole genome shotgun (WGS) entry which is preliminary data.</text>
</comment>